<protein>
    <submittedName>
        <fullName evidence="2">Phosphate transport regulator</fullName>
    </submittedName>
</protein>
<organism evidence="2 3">
    <name type="scientific">Terrabacter aerolatus</name>
    <dbReference type="NCBI Taxonomy" id="422442"/>
    <lineage>
        <taxon>Bacteria</taxon>
        <taxon>Bacillati</taxon>
        <taxon>Actinomycetota</taxon>
        <taxon>Actinomycetes</taxon>
        <taxon>Micrococcales</taxon>
        <taxon>Intrasporangiaceae</taxon>
        <taxon>Terrabacter</taxon>
    </lineage>
</organism>
<dbReference type="Proteomes" id="UP000321534">
    <property type="component" value="Unassembled WGS sequence"/>
</dbReference>
<sequence>MHWNVHDAVASCPDQTSIDRSIPVGFRLTPQDTSFFSLFTSSAQLLVEATRELTRFLEVEPSKRSTVADRLKELEHAADDATHELINKVNSSFITPFDREDIHNLAASLDDCMDYIEETADLIVLYRMGEIPEGLAEQFEILARMAEVTAEAMPRLRSMKDLKSYWIEINRLENQADSLHRKMVAALFNNSPDPINVIKVKAIVDGFENAADAFEKVAHVVEGIAVKES</sequence>
<dbReference type="PANTHER" id="PTHR37298:SF1">
    <property type="entry name" value="UPF0111 PROTEIN YKAA"/>
    <property type="match status" value="1"/>
</dbReference>
<evidence type="ECO:0000313" key="3">
    <source>
        <dbReference type="Proteomes" id="UP000321534"/>
    </source>
</evidence>
<dbReference type="InterPro" id="IPR018445">
    <property type="entry name" value="Put_Phosphate_transp_reg"/>
</dbReference>
<name>A0A512D085_9MICO</name>
<dbReference type="InterPro" id="IPR052912">
    <property type="entry name" value="UPF0111_domain"/>
</dbReference>
<comment type="similarity">
    <text evidence="1">Belongs to the UPF0111 family.</text>
</comment>
<dbReference type="EMBL" id="BJYX01000007">
    <property type="protein sequence ID" value="GEO29874.1"/>
    <property type="molecule type" value="Genomic_DNA"/>
</dbReference>
<evidence type="ECO:0000313" key="2">
    <source>
        <dbReference type="EMBL" id="GEO29874.1"/>
    </source>
</evidence>
<accession>A0A512D085</accession>
<dbReference type="SUPFAM" id="SSF109755">
    <property type="entry name" value="PhoU-like"/>
    <property type="match status" value="1"/>
</dbReference>
<dbReference type="InterPro" id="IPR038078">
    <property type="entry name" value="PhoU-like_sf"/>
</dbReference>
<dbReference type="PANTHER" id="PTHR37298">
    <property type="entry name" value="UPF0111 PROTEIN YKAA"/>
    <property type="match status" value="1"/>
</dbReference>
<dbReference type="AlphaFoldDB" id="A0A512D085"/>
<gene>
    <name evidence="2" type="ORF">TAE01_16840</name>
</gene>
<proteinExistence type="inferred from homology"/>
<dbReference type="Pfam" id="PF01865">
    <property type="entry name" value="PhoU_div"/>
    <property type="match status" value="1"/>
</dbReference>
<evidence type="ECO:0000256" key="1">
    <source>
        <dbReference type="ARBA" id="ARBA00008591"/>
    </source>
</evidence>
<dbReference type="Gene3D" id="1.20.58.220">
    <property type="entry name" value="Phosphate transport system protein phou homolog 2, domain 2"/>
    <property type="match status" value="1"/>
</dbReference>
<reference evidence="2 3" key="1">
    <citation type="submission" date="2019-07" db="EMBL/GenBank/DDBJ databases">
        <title>Whole genome shotgun sequence of Terrabacter aerolatus NBRC 106305.</title>
        <authorList>
            <person name="Hosoyama A."/>
            <person name="Uohara A."/>
            <person name="Ohji S."/>
            <person name="Ichikawa N."/>
        </authorList>
    </citation>
    <scope>NUCLEOTIDE SEQUENCE [LARGE SCALE GENOMIC DNA]</scope>
    <source>
        <strain evidence="2 3">NBRC 106305</strain>
    </source>
</reference>
<comment type="caution">
    <text evidence="2">The sequence shown here is derived from an EMBL/GenBank/DDBJ whole genome shotgun (WGS) entry which is preliminary data.</text>
</comment>
<keyword evidence="3" id="KW-1185">Reference proteome</keyword>